<dbReference type="SUPFAM" id="SSF54690">
    <property type="entry name" value="Molybdopterin synthase subunit MoaE"/>
    <property type="match status" value="1"/>
</dbReference>
<dbReference type="UniPathway" id="UPA00344"/>
<accession>A0A172YEZ4</accession>
<keyword evidence="13" id="KW-1185">Reference proteome</keyword>
<evidence type="ECO:0000256" key="6">
    <source>
        <dbReference type="ARBA" id="ARBA00026066"/>
    </source>
</evidence>
<reference evidence="12 13" key="1">
    <citation type="submission" date="2016-04" db="EMBL/GenBank/DDBJ databases">
        <title>Complete Genome Sequence of Halotalea alkalilenta IHB B 13600.</title>
        <authorList>
            <person name="Swarnkar M.K."/>
            <person name="Sharma A."/>
            <person name="Kaushal K."/>
            <person name="Soni R."/>
            <person name="Rana S."/>
            <person name="Singh A.K."/>
            <person name="Gulati A."/>
        </authorList>
    </citation>
    <scope>NUCLEOTIDE SEQUENCE [LARGE SCALE GENOMIC DNA]</scope>
    <source>
        <strain evidence="12 13">IHB B 13600</strain>
    </source>
</reference>
<dbReference type="CDD" id="cd00756">
    <property type="entry name" value="MoaE"/>
    <property type="match status" value="1"/>
</dbReference>
<evidence type="ECO:0000256" key="4">
    <source>
        <dbReference type="ARBA" id="ARBA00013858"/>
    </source>
</evidence>
<evidence type="ECO:0000256" key="9">
    <source>
        <dbReference type="ARBA" id="ARBA00030781"/>
    </source>
</evidence>
<evidence type="ECO:0000256" key="10">
    <source>
        <dbReference type="ARBA" id="ARBA00032474"/>
    </source>
</evidence>
<dbReference type="Proteomes" id="UP000077875">
    <property type="component" value="Chromosome"/>
</dbReference>
<comment type="pathway">
    <text evidence="1">Cofactor biosynthesis; molybdopterin biosynthesis.</text>
</comment>
<dbReference type="EMBL" id="CP015243">
    <property type="protein sequence ID" value="ANF57652.1"/>
    <property type="molecule type" value="Genomic_DNA"/>
</dbReference>
<evidence type="ECO:0000256" key="2">
    <source>
        <dbReference type="ARBA" id="ARBA00005426"/>
    </source>
</evidence>
<dbReference type="Gene3D" id="3.90.1170.40">
    <property type="entry name" value="Molybdopterin biosynthesis MoaE subunit"/>
    <property type="match status" value="1"/>
</dbReference>
<keyword evidence="5" id="KW-0501">Molybdenum cofactor biosynthesis</keyword>
<dbReference type="STRING" id="376489.A5892_09415"/>
<evidence type="ECO:0000256" key="11">
    <source>
        <dbReference type="ARBA" id="ARBA00049878"/>
    </source>
</evidence>
<comment type="catalytic activity">
    <reaction evidence="11">
        <text>2 [molybdopterin-synthase sulfur-carrier protein]-C-terminal-Gly-aminoethanethioate + cyclic pyranopterin phosphate + H2O = molybdopterin + 2 [molybdopterin-synthase sulfur-carrier protein]-C-terminal Gly-Gly + 2 H(+)</text>
        <dbReference type="Rhea" id="RHEA:26333"/>
        <dbReference type="Rhea" id="RHEA-COMP:12202"/>
        <dbReference type="Rhea" id="RHEA-COMP:19907"/>
        <dbReference type="ChEBI" id="CHEBI:15377"/>
        <dbReference type="ChEBI" id="CHEBI:15378"/>
        <dbReference type="ChEBI" id="CHEBI:58698"/>
        <dbReference type="ChEBI" id="CHEBI:59648"/>
        <dbReference type="ChEBI" id="CHEBI:90778"/>
        <dbReference type="ChEBI" id="CHEBI:232372"/>
        <dbReference type="EC" id="2.8.1.12"/>
    </reaction>
</comment>
<dbReference type="AlphaFoldDB" id="A0A172YEZ4"/>
<comment type="subunit">
    <text evidence="6">Heterotetramer of 2 MoaD subunits and 2 MoaE subunits. Also stable as homodimer. The enzyme changes between these two forms during catalysis.</text>
</comment>
<evidence type="ECO:0000256" key="3">
    <source>
        <dbReference type="ARBA" id="ARBA00011950"/>
    </source>
</evidence>
<dbReference type="GO" id="GO:0006777">
    <property type="term" value="P:Mo-molybdopterin cofactor biosynthetic process"/>
    <property type="evidence" value="ECO:0007669"/>
    <property type="project" value="UniProtKB-KW"/>
</dbReference>
<dbReference type="GO" id="GO:0030366">
    <property type="term" value="F:molybdopterin synthase activity"/>
    <property type="evidence" value="ECO:0007669"/>
    <property type="project" value="UniProtKB-EC"/>
</dbReference>
<evidence type="ECO:0000256" key="8">
    <source>
        <dbReference type="ARBA" id="ARBA00030407"/>
    </source>
</evidence>
<evidence type="ECO:0000256" key="7">
    <source>
        <dbReference type="ARBA" id="ARBA00029745"/>
    </source>
</evidence>
<evidence type="ECO:0000256" key="5">
    <source>
        <dbReference type="ARBA" id="ARBA00023150"/>
    </source>
</evidence>
<comment type="similarity">
    <text evidence="2">Belongs to the MoaE family.</text>
</comment>
<dbReference type="InterPro" id="IPR003448">
    <property type="entry name" value="Mopterin_biosynth_MoaE"/>
</dbReference>
<evidence type="ECO:0000313" key="12">
    <source>
        <dbReference type="EMBL" id="ANF57652.1"/>
    </source>
</evidence>
<dbReference type="PANTHER" id="PTHR23404">
    <property type="entry name" value="MOLYBDOPTERIN SYNTHASE RELATED"/>
    <property type="match status" value="1"/>
</dbReference>
<dbReference type="InterPro" id="IPR036563">
    <property type="entry name" value="MoaE_sf"/>
</dbReference>
<dbReference type="EC" id="2.8.1.12" evidence="3"/>
<dbReference type="KEGG" id="haa:A5892_09415"/>
<evidence type="ECO:0000256" key="1">
    <source>
        <dbReference type="ARBA" id="ARBA00005046"/>
    </source>
</evidence>
<gene>
    <name evidence="12" type="ORF">A5892_09415</name>
</gene>
<proteinExistence type="inferred from homology"/>
<sequence>MKRIAIQTEGFDLGAVESWLTAGRSELGAMVSFVGRVRDFSDRPGVRALTLEHYPGMTEAVLDALADEASTRWRLGGVAIIHRVGRLSPGDEIVLVAVACAHRKAAFEACEFIIDRLKTQAPFWKKEHSDEGDRWVGERMSDRWASERWEGP</sequence>
<evidence type="ECO:0000313" key="13">
    <source>
        <dbReference type="Proteomes" id="UP000077875"/>
    </source>
</evidence>
<protein>
    <recommendedName>
        <fullName evidence="4">Molybdopterin synthase catalytic subunit</fullName>
        <ecNumber evidence="3">2.8.1.12</ecNumber>
    </recommendedName>
    <alternativeName>
        <fullName evidence="9">MPT synthase subunit 2</fullName>
    </alternativeName>
    <alternativeName>
        <fullName evidence="7">Molybdenum cofactor biosynthesis protein E</fullName>
    </alternativeName>
    <alternativeName>
        <fullName evidence="8">Molybdopterin-converting factor large subunit</fullName>
    </alternativeName>
    <alternativeName>
        <fullName evidence="10">Molybdopterin-converting factor subunit 2</fullName>
    </alternativeName>
</protein>
<dbReference type="Pfam" id="PF02391">
    <property type="entry name" value="MoaE"/>
    <property type="match status" value="1"/>
</dbReference>
<name>A0A172YEZ4_9GAMM</name>
<organism evidence="12 13">
    <name type="scientific">Halotalea alkalilenta</name>
    <dbReference type="NCBI Taxonomy" id="376489"/>
    <lineage>
        <taxon>Bacteria</taxon>
        <taxon>Pseudomonadati</taxon>
        <taxon>Pseudomonadota</taxon>
        <taxon>Gammaproteobacteria</taxon>
        <taxon>Oceanospirillales</taxon>
        <taxon>Halomonadaceae</taxon>
        <taxon>Halotalea</taxon>
    </lineage>
</organism>
<dbReference type="NCBIfam" id="NF007959">
    <property type="entry name" value="PRK10678.1"/>
    <property type="match status" value="1"/>
</dbReference>
<dbReference type="RefSeq" id="WP_064122581.1">
    <property type="nucleotide sequence ID" value="NZ_CP015243.1"/>
</dbReference>